<keyword evidence="1" id="KW-0812">Transmembrane</keyword>
<feature type="transmembrane region" description="Helical" evidence="1">
    <location>
        <begin position="215"/>
        <end position="239"/>
    </location>
</feature>
<comment type="caution">
    <text evidence="2">The sequence shown here is derived from an EMBL/GenBank/DDBJ whole genome shotgun (WGS) entry which is preliminary data.</text>
</comment>
<feature type="transmembrane region" description="Helical" evidence="1">
    <location>
        <begin position="15"/>
        <end position="36"/>
    </location>
</feature>
<feature type="transmembrane region" description="Helical" evidence="1">
    <location>
        <begin position="92"/>
        <end position="121"/>
    </location>
</feature>
<dbReference type="InterPro" id="IPR019428">
    <property type="entry name" value="7TM_GPCR_serpentine_rcpt_Str"/>
</dbReference>
<proteinExistence type="predicted"/>
<dbReference type="Pfam" id="PF10326">
    <property type="entry name" value="7TM_GPCR_Str"/>
    <property type="match status" value="1"/>
</dbReference>
<dbReference type="OrthoDB" id="5808050at2759"/>
<reference evidence="3" key="1">
    <citation type="submission" date="2017-10" db="EMBL/GenBank/DDBJ databases">
        <title>Rapid genome shrinkage in a self-fertile nematode reveals novel sperm competition proteins.</title>
        <authorList>
            <person name="Yin D."/>
            <person name="Schwarz E.M."/>
            <person name="Thomas C.G."/>
            <person name="Felde R.L."/>
            <person name="Korf I.F."/>
            <person name="Cutter A.D."/>
            <person name="Schartner C.M."/>
            <person name="Ralston E.J."/>
            <person name="Meyer B.J."/>
            <person name="Haag E.S."/>
        </authorList>
    </citation>
    <scope>NUCLEOTIDE SEQUENCE [LARGE SCALE GENOMIC DNA]</scope>
    <source>
        <strain evidence="3">JU1422</strain>
    </source>
</reference>
<dbReference type="EMBL" id="PDUG01000004">
    <property type="protein sequence ID" value="PIC35348.1"/>
    <property type="molecule type" value="Genomic_DNA"/>
</dbReference>
<sequence length="294" mass="33336">MRLLSGPTWMTVSRYVDYVFTCLAIPINLLLLYCIVTQSDKGIGRYKWLMAYFSCQSIFFSILASVTHMSFHTIGGSFMMFTLSNPLHLPPWGIWVLLGGCCVSVGYVLLTLAAQFLYRYYAMTGRIGIKGKNTYFFGWRMVYFLLAMLIVAVVYGGCGFAGIHLTPEKDLDIRERMAMEYNVTADKIHYVAVEYFTRDANGTRKWNYSSTGTALALNFVFTATPTILIFIPCIIFYALPFFEIPLGADANILSITLVIYPAVDPIGVLFIMKSYRKFVVAFLMLLSFLYVKFS</sequence>
<dbReference type="PANTHER" id="PTHR22943">
    <property type="entry name" value="7-TRANSMEMBRANE DOMAIN RECEPTOR C.ELEGANS"/>
    <property type="match status" value="1"/>
</dbReference>
<feature type="transmembrane region" description="Helical" evidence="1">
    <location>
        <begin position="251"/>
        <end position="272"/>
    </location>
</feature>
<evidence type="ECO:0000256" key="1">
    <source>
        <dbReference type="SAM" id="Phobius"/>
    </source>
</evidence>
<dbReference type="PANTHER" id="PTHR22943:SF60">
    <property type="entry name" value="SEVEN TM RECEPTOR"/>
    <property type="match status" value="1"/>
</dbReference>
<keyword evidence="1" id="KW-1133">Transmembrane helix</keyword>
<dbReference type="GO" id="GO:0038022">
    <property type="term" value="F:G protein-coupled olfactory receptor activity"/>
    <property type="evidence" value="ECO:0007669"/>
    <property type="project" value="TreeGrafter"/>
</dbReference>
<feature type="transmembrane region" description="Helical" evidence="1">
    <location>
        <begin position="142"/>
        <end position="165"/>
    </location>
</feature>
<evidence type="ECO:0000313" key="2">
    <source>
        <dbReference type="EMBL" id="PIC35348.1"/>
    </source>
</evidence>
<dbReference type="GO" id="GO:0005886">
    <property type="term" value="C:plasma membrane"/>
    <property type="evidence" value="ECO:0007669"/>
    <property type="project" value="TreeGrafter"/>
</dbReference>
<dbReference type="SUPFAM" id="SSF81321">
    <property type="entry name" value="Family A G protein-coupled receptor-like"/>
    <property type="match status" value="1"/>
</dbReference>
<keyword evidence="1" id="KW-0472">Membrane</keyword>
<evidence type="ECO:0000313" key="3">
    <source>
        <dbReference type="Proteomes" id="UP000230233"/>
    </source>
</evidence>
<dbReference type="Proteomes" id="UP000230233">
    <property type="component" value="Chromosome IV"/>
</dbReference>
<dbReference type="AlphaFoldDB" id="A0A2G5U734"/>
<keyword evidence="3" id="KW-1185">Reference proteome</keyword>
<name>A0A2G5U734_9PELO</name>
<dbReference type="STRING" id="1611254.A0A2G5U734"/>
<organism evidence="2 3">
    <name type="scientific">Caenorhabditis nigoni</name>
    <dbReference type="NCBI Taxonomy" id="1611254"/>
    <lineage>
        <taxon>Eukaryota</taxon>
        <taxon>Metazoa</taxon>
        <taxon>Ecdysozoa</taxon>
        <taxon>Nematoda</taxon>
        <taxon>Chromadorea</taxon>
        <taxon>Rhabditida</taxon>
        <taxon>Rhabditina</taxon>
        <taxon>Rhabditomorpha</taxon>
        <taxon>Rhabditoidea</taxon>
        <taxon>Rhabditidae</taxon>
        <taxon>Peloderinae</taxon>
        <taxon>Caenorhabditis</taxon>
    </lineage>
</organism>
<protein>
    <submittedName>
        <fullName evidence="2">Uncharacterized protein</fullName>
    </submittedName>
</protein>
<accession>A0A2G5U734</accession>
<dbReference type="GO" id="GO:0042048">
    <property type="term" value="P:olfactory behavior"/>
    <property type="evidence" value="ECO:0007669"/>
    <property type="project" value="TreeGrafter"/>
</dbReference>
<gene>
    <name evidence="2" type="primary">Cnig_chr_IV.g14735</name>
    <name evidence="2" type="ORF">B9Z55_014735</name>
</gene>
<feature type="transmembrane region" description="Helical" evidence="1">
    <location>
        <begin position="48"/>
        <end position="72"/>
    </location>
</feature>